<dbReference type="Proteomes" id="UP000006253">
    <property type="component" value="Unassembled WGS sequence"/>
</dbReference>
<dbReference type="AlphaFoldDB" id="A0A0E2B9J4"/>
<evidence type="ECO:0000313" key="2">
    <source>
        <dbReference type="Proteomes" id="UP000006253"/>
    </source>
</evidence>
<organism evidence="1 2">
    <name type="scientific">Leptospira kirschneri str. H1</name>
    <dbReference type="NCBI Taxonomy" id="1049966"/>
    <lineage>
        <taxon>Bacteria</taxon>
        <taxon>Pseudomonadati</taxon>
        <taxon>Spirochaetota</taxon>
        <taxon>Spirochaetia</taxon>
        <taxon>Leptospirales</taxon>
        <taxon>Leptospiraceae</taxon>
        <taxon>Leptospira</taxon>
    </lineage>
</organism>
<protein>
    <submittedName>
        <fullName evidence="1">Uncharacterized protein</fullName>
    </submittedName>
</protein>
<accession>A0A0E2B9J4</accession>
<dbReference type="EMBL" id="AHMY02000010">
    <property type="protein sequence ID" value="EKO17567.1"/>
    <property type="molecule type" value="Genomic_DNA"/>
</dbReference>
<reference evidence="1 2" key="1">
    <citation type="submission" date="2012-10" db="EMBL/GenBank/DDBJ databases">
        <authorList>
            <person name="Harkins D.M."/>
            <person name="Durkin A.S."/>
            <person name="Brinkac L.M."/>
            <person name="Selengut J.D."/>
            <person name="Sanka R."/>
            <person name="DePew J."/>
            <person name="Purushe J."/>
            <person name="Peacock S.J."/>
            <person name="Thaipadungpanit J."/>
            <person name="Wuthiekanun V.W."/>
            <person name="Day N.P."/>
            <person name="Vinetz J.M."/>
            <person name="Sutton G.G."/>
            <person name="Nelson W.C."/>
            <person name="Fouts D.E."/>
        </authorList>
    </citation>
    <scope>NUCLEOTIDE SEQUENCE [LARGE SCALE GENOMIC DNA]</scope>
    <source>
        <strain evidence="1 2">H1</strain>
    </source>
</reference>
<comment type="caution">
    <text evidence="1">The sequence shown here is derived from an EMBL/GenBank/DDBJ whole genome shotgun (WGS) entry which is preliminary data.</text>
</comment>
<sequence length="307" mass="36552">MKLKNAVFKINQKQLIQETLKYFGKDRKLLRKTILGFTFEGKETKKWKKRINTWTTHPFTIRSGIFDYVVSNILDKNYRQIHMDDLGDLSWNIKILLNSNVQSGYDWDKKLAIKCGQARILEVYINSIIPAYTLNPFYISYNQKENYYEFGKISKMEKHEKIILDNVSKCFNSLGYFYVSEELASKKYKGLFSDCNQEGNASLFDCLFSDIYRYQIGIEKFSDPSFWDKGLNVDSTGAKIFWREYYDLNRNFLYREEYRYLKSKDVLLLTIDQTGHITKVNVWRDIGKLKHRGFELDILKVFKRLLK</sequence>
<evidence type="ECO:0000313" key="1">
    <source>
        <dbReference type="EMBL" id="EKO17567.1"/>
    </source>
</evidence>
<proteinExistence type="predicted"/>
<name>A0A0E2B9J4_9LEPT</name>
<gene>
    <name evidence="1" type="ORF">LEP1GSC081_0625</name>
</gene>